<evidence type="ECO:0000256" key="3">
    <source>
        <dbReference type="ARBA" id="ARBA00022801"/>
    </source>
</evidence>
<dbReference type="InterPro" id="IPR018171">
    <property type="entry name" value="Pept_tRNA_hydro_CS"/>
</dbReference>
<proteinExistence type="inferred from homology"/>
<keyword evidence="4" id="KW-0694">RNA-binding</keyword>
<dbReference type="NCBIfam" id="TIGR00447">
    <property type="entry name" value="pth"/>
    <property type="match status" value="1"/>
</dbReference>
<dbReference type="PANTHER" id="PTHR17224:SF1">
    <property type="entry name" value="PEPTIDYL-TRNA HYDROLASE"/>
    <property type="match status" value="1"/>
</dbReference>
<dbReference type="GO" id="GO:0000049">
    <property type="term" value="F:tRNA binding"/>
    <property type="evidence" value="ECO:0007669"/>
    <property type="project" value="UniProtKB-KW"/>
</dbReference>
<evidence type="ECO:0000313" key="6">
    <source>
        <dbReference type="EMBL" id="SUZ73685.1"/>
    </source>
</evidence>
<keyword evidence="2" id="KW-0820">tRNA-binding</keyword>
<dbReference type="InterPro" id="IPR036416">
    <property type="entry name" value="Pept_tRNA_hydro_sf"/>
</dbReference>
<comment type="similarity">
    <text evidence="5">Belongs to the PTH family.</text>
</comment>
<evidence type="ECO:0000256" key="4">
    <source>
        <dbReference type="ARBA" id="ARBA00022884"/>
    </source>
</evidence>
<gene>
    <name evidence="6" type="ORF">METZ01_LOCUS26539</name>
</gene>
<feature type="non-terminal residue" evidence="6">
    <location>
        <position position="1"/>
    </location>
</feature>
<accession>A0A381Q2W6</accession>
<dbReference type="EMBL" id="UINC01001186">
    <property type="protein sequence ID" value="SUZ73685.1"/>
    <property type="molecule type" value="Genomic_DNA"/>
</dbReference>
<dbReference type="AlphaFoldDB" id="A0A381Q2W6"/>
<dbReference type="PROSITE" id="PS01195">
    <property type="entry name" value="PEPT_TRNA_HYDROL_1"/>
    <property type="match status" value="1"/>
</dbReference>
<reference evidence="6" key="1">
    <citation type="submission" date="2018-05" db="EMBL/GenBank/DDBJ databases">
        <authorList>
            <person name="Lanie J.A."/>
            <person name="Ng W.-L."/>
            <person name="Kazmierczak K.M."/>
            <person name="Andrzejewski T.M."/>
            <person name="Davidsen T.M."/>
            <person name="Wayne K.J."/>
            <person name="Tettelin H."/>
            <person name="Glass J.I."/>
            <person name="Rusch D."/>
            <person name="Podicherti R."/>
            <person name="Tsui H.-C.T."/>
            <person name="Winkler M.E."/>
        </authorList>
    </citation>
    <scope>NUCLEOTIDE SEQUENCE</scope>
</reference>
<dbReference type="InterPro" id="IPR001328">
    <property type="entry name" value="Pept_tRNA_hydro"/>
</dbReference>
<dbReference type="Pfam" id="PF01195">
    <property type="entry name" value="Pept_tRNA_hydro"/>
    <property type="match status" value="1"/>
</dbReference>
<dbReference type="EC" id="3.1.1.29" evidence="1"/>
<evidence type="ECO:0000256" key="1">
    <source>
        <dbReference type="ARBA" id="ARBA00013260"/>
    </source>
</evidence>
<dbReference type="SUPFAM" id="SSF53178">
    <property type="entry name" value="Peptidyl-tRNA hydrolase-like"/>
    <property type="match status" value="1"/>
</dbReference>
<organism evidence="6">
    <name type="scientific">marine metagenome</name>
    <dbReference type="NCBI Taxonomy" id="408172"/>
    <lineage>
        <taxon>unclassified sequences</taxon>
        <taxon>metagenomes</taxon>
        <taxon>ecological metagenomes</taxon>
    </lineage>
</organism>
<dbReference type="PANTHER" id="PTHR17224">
    <property type="entry name" value="PEPTIDYL-TRNA HYDROLASE"/>
    <property type="match status" value="1"/>
</dbReference>
<dbReference type="Gene3D" id="3.40.50.1470">
    <property type="entry name" value="Peptidyl-tRNA hydrolase"/>
    <property type="match status" value="1"/>
</dbReference>
<name>A0A381Q2W6_9ZZZZ</name>
<protein>
    <recommendedName>
        <fullName evidence="1">peptidyl-tRNA hydrolase</fullName>
        <ecNumber evidence="1">3.1.1.29</ecNumber>
    </recommendedName>
</protein>
<dbReference type="GO" id="GO:0004045">
    <property type="term" value="F:peptidyl-tRNA hydrolase activity"/>
    <property type="evidence" value="ECO:0007669"/>
    <property type="project" value="UniProtKB-EC"/>
</dbReference>
<dbReference type="CDD" id="cd00462">
    <property type="entry name" value="PTH"/>
    <property type="match status" value="1"/>
</dbReference>
<evidence type="ECO:0000256" key="5">
    <source>
        <dbReference type="ARBA" id="ARBA00038063"/>
    </source>
</evidence>
<evidence type="ECO:0000256" key="2">
    <source>
        <dbReference type="ARBA" id="ARBA00022555"/>
    </source>
</evidence>
<keyword evidence="3" id="KW-0378">Hydrolase</keyword>
<sequence>VFIGLGNVEDHYAGTKHNFGFWVVDELVRRRNLAFRPGKGDYVYARSDDVVWVKPTSGMNRSGIPVKEVQAHWQIDLTDLHIIVDDVDLPLGTMRVRPAGGDGCHRGLESVIYQLGSAEFPRIRMGIGTEEQMRPAEDYVLKPFRKKDQPLAEEMMIRGADAVESILTKGLEKTMTEFNRLQTEELVD</sequence>